<evidence type="ECO:0000256" key="2">
    <source>
        <dbReference type="PIRSR" id="PIRSR613078-1"/>
    </source>
</evidence>
<dbReference type="SMART" id="SM00855">
    <property type="entry name" value="PGAM"/>
    <property type="match status" value="1"/>
</dbReference>
<evidence type="ECO:0000313" key="6">
    <source>
        <dbReference type="Proteomes" id="UP000823614"/>
    </source>
</evidence>
<evidence type="ECO:0000313" key="5">
    <source>
        <dbReference type="EMBL" id="MBO8441045.1"/>
    </source>
</evidence>
<dbReference type="PANTHER" id="PTHR46517:SF1">
    <property type="entry name" value="FRUCTOSE-2,6-BISPHOSPHATASE TIGAR"/>
    <property type="match status" value="1"/>
</dbReference>
<dbReference type="Pfam" id="PF00300">
    <property type="entry name" value="His_Phos_1"/>
    <property type="match status" value="1"/>
</dbReference>
<organism evidence="5 6">
    <name type="scientific">Candidatus Gallilactobacillus intestinavium</name>
    <dbReference type="NCBI Taxonomy" id="2840838"/>
    <lineage>
        <taxon>Bacteria</taxon>
        <taxon>Bacillati</taxon>
        <taxon>Bacillota</taxon>
        <taxon>Bacilli</taxon>
        <taxon>Lactobacillales</taxon>
        <taxon>Lactobacillaceae</taxon>
        <taxon>Lactobacillaceae incertae sedis</taxon>
        <taxon>Candidatus Gallilactobacillus</taxon>
    </lineage>
</organism>
<dbReference type="InterPro" id="IPR051695">
    <property type="entry name" value="Phosphoglycerate_Mutase"/>
</dbReference>
<dbReference type="InterPro" id="IPR013078">
    <property type="entry name" value="His_Pase_superF_clade-1"/>
</dbReference>
<feature type="active site" description="Proton donor/acceptor" evidence="2">
    <location>
        <position position="85"/>
    </location>
</feature>
<dbReference type="PANTHER" id="PTHR46517">
    <property type="entry name" value="FRUCTOSE-2,6-BISPHOSPHATASE TIGAR"/>
    <property type="match status" value="1"/>
</dbReference>
<proteinExistence type="predicted"/>
<feature type="active site" description="Tele-phosphohistidine intermediate" evidence="2">
    <location>
        <position position="9"/>
    </location>
</feature>
<feature type="binding site" evidence="3">
    <location>
        <position position="59"/>
    </location>
    <ligand>
        <name>substrate</name>
    </ligand>
</feature>
<evidence type="ECO:0000256" key="3">
    <source>
        <dbReference type="PIRSR" id="PIRSR613078-2"/>
    </source>
</evidence>
<reference evidence="5" key="2">
    <citation type="journal article" date="2021" name="PeerJ">
        <title>Extensive microbial diversity within the chicken gut microbiome revealed by metagenomics and culture.</title>
        <authorList>
            <person name="Gilroy R."/>
            <person name="Ravi A."/>
            <person name="Getino M."/>
            <person name="Pursley I."/>
            <person name="Horton D.L."/>
            <person name="Alikhan N.F."/>
            <person name="Baker D."/>
            <person name="Gharbi K."/>
            <person name="Hall N."/>
            <person name="Watson M."/>
            <person name="Adriaenssens E.M."/>
            <person name="Foster-Nyarko E."/>
            <person name="Jarju S."/>
            <person name="Secka A."/>
            <person name="Antonio M."/>
            <person name="Oren A."/>
            <person name="Chaudhuri R.R."/>
            <person name="La Ragione R."/>
            <person name="Hildebrand F."/>
            <person name="Pallen M.J."/>
        </authorList>
    </citation>
    <scope>NUCLEOTIDE SEQUENCE</scope>
    <source>
        <strain evidence="5">C6-149</strain>
    </source>
</reference>
<name>A0A9D9H4R9_9LACO</name>
<dbReference type="CDD" id="cd07067">
    <property type="entry name" value="HP_PGM_like"/>
    <property type="match status" value="1"/>
</dbReference>
<evidence type="ECO:0000256" key="1">
    <source>
        <dbReference type="ARBA" id="ARBA00022801"/>
    </source>
</evidence>
<dbReference type="GO" id="GO:0004331">
    <property type="term" value="F:fructose-2,6-bisphosphate 2-phosphatase activity"/>
    <property type="evidence" value="ECO:0007669"/>
    <property type="project" value="TreeGrafter"/>
</dbReference>
<feature type="site" description="Transition state stabilizer" evidence="4">
    <location>
        <position position="157"/>
    </location>
</feature>
<dbReference type="GO" id="GO:0005829">
    <property type="term" value="C:cytosol"/>
    <property type="evidence" value="ECO:0007669"/>
    <property type="project" value="TreeGrafter"/>
</dbReference>
<evidence type="ECO:0000256" key="4">
    <source>
        <dbReference type="PIRSR" id="PIRSR613078-3"/>
    </source>
</evidence>
<gene>
    <name evidence="5" type="ORF">IAA89_01145</name>
</gene>
<dbReference type="EMBL" id="JADIMP010000021">
    <property type="protein sequence ID" value="MBO8441045.1"/>
    <property type="molecule type" value="Genomic_DNA"/>
</dbReference>
<dbReference type="SUPFAM" id="SSF53254">
    <property type="entry name" value="Phosphoglycerate mutase-like"/>
    <property type="match status" value="1"/>
</dbReference>
<dbReference type="AlphaFoldDB" id="A0A9D9H4R9"/>
<dbReference type="PIRSF" id="PIRSF000709">
    <property type="entry name" value="6PFK_2-Ptase"/>
    <property type="match status" value="1"/>
</dbReference>
<accession>A0A9D9H4R9</accession>
<dbReference type="Proteomes" id="UP000823614">
    <property type="component" value="Unassembled WGS sequence"/>
</dbReference>
<reference evidence="5" key="1">
    <citation type="submission" date="2020-10" db="EMBL/GenBank/DDBJ databases">
        <authorList>
            <person name="Gilroy R."/>
        </authorList>
    </citation>
    <scope>NUCLEOTIDE SEQUENCE</scope>
    <source>
        <strain evidence="5">C6-149</strain>
    </source>
</reference>
<sequence>MTKLYFIRHGKTKWNNMGIYQGANQDSPLLESSYNDIRRLANYLMNIRFVHLYSSPIHRAVVTSTELISNLHQKIPMTLDSRLKEFDFGKIEGMKFDDVKRQYPNEYDGLHRHAEKYSNKKVGGETFQDVIKRMSSIIYQIVKQHINVNDNVLIVSHGAALNAAINFLLGKSLCELRSHESLLHGSTTILETLNQGKSFKLIKKNITSYLDQL</sequence>
<feature type="binding site" evidence="3">
    <location>
        <begin position="8"/>
        <end position="15"/>
    </location>
    <ligand>
        <name>substrate</name>
    </ligand>
</feature>
<comment type="caution">
    <text evidence="5">The sequence shown here is derived from an EMBL/GenBank/DDBJ whole genome shotgun (WGS) entry which is preliminary data.</text>
</comment>
<keyword evidence="1" id="KW-0378">Hydrolase</keyword>
<dbReference type="GO" id="GO:0045820">
    <property type="term" value="P:negative regulation of glycolytic process"/>
    <property type="evidence" value="ECO:0007669"/>
    <property type="project" value="TreeGrafter"/>
</dbReference>
<dbReference type="InterPro" id="IPR029033">
    <property type="entry name" value="His_PPase_superfam"/>
</dbReference>
<protein>
    <submittedName>
        <fullName evidence="5">Histidine phosphatase family protein</fullName>
    </submittedName>
</protein>
<dbReference type="Gene3D" id="3.40.50.1240">
    <property type="entry name" value="Phosphoglycerate mutase-like"/>
    <property type="match status" value="1"/>
</dbReference>
<dbReference type="GO" id="GO:0043456">
    <property type="term" value="P:regulation of pentose-phosphate shunt"/>
    <property type="evidence" value="ECO:0007669"/>
    <property type="project" value="TreeGrafter"/>
</dbReference>